<dbReference type="Gene3D" id="2.60.40.1180">
    <property type="entry name" value="Golgi alpha-mannosidase II"/>
    <property type="match status" value="1"/>
</dbReference>
<dbReference type="NCBIfam" id="NF008183">
    <property type="entry name" value="PRK10933.1"/>
    <property type="match status" value="1"/>
</dbReference>
<dbReference type="Pfam" id="PF00128">
    <property type="entry name" value="Alpha-amylase"/>
    <property type="match status" value="1"/>
</dbReference>
<dbReference type="InterPro" id="IPR032091">
    <property type="entry name" value="Malt_amylase-like_C"/>
</dbReference>
<dbReference type="Gene3D" id="3.20.20.80">
    <property type="entry name" value="Glycosidases"/>
    <property type="match status" value="1"/>
</dbReference>
<dbReference type="Gene3D" id="3.90.400.10">
    <property type="entry name" value="Oligo-1,6-glucosidase, Domain 2"/>
    <property type="match status" value="1"/>
</dbReference>
<proteinExistence type="inferred from homology"/>
<evidence type="ECO:0000256" key="3">
    <source>
        <dbReference type="ARBA" id="ARBA00023295"/>
    </source>
</evidence>
<evidence type="ECO:0000256" key="2">
    <source>
        <dbReference type="ARBA" id="ARBA00022801"/>
    </source>
</evidence>
<dbReference type="RefSeq" id="WP_254267405.1">
    <property type="nucleotide sequence ID" value="NZ_CP100400.1"/>
</dbReference>
<sequence length="588" mass="67633">MDANDSQSSGGANGETARRPAWDAVDADREWWREAVVYQIYPRSFFDSDGDGVGDLPGVEAKLEYLDALGVDVVWLNPVYDSPNADNGYDIRDYRAIMDEFGTMDDFDRLLAGLHDRDIRLIMDLVVNHTSDEHEWFRRSRESKDSEFRDFYIWRDGRGDGPGGKGEPPNNWESAFGGSAWTYDERTEQYYLHLFDEKQPDLNWENPEVRERIYDMMTWWLDEGIDGFRMDVIDLISKADGLPDGDPDSGWTGAKHFMTGPNAHDYVAEMYEEVLAGRDVMTVGEMPGATVEEAQRYLLPDGDGLDMIFHFEHVSLDYGESGDRWTVGEFPLVEFKQVMTKWQEGLHGEGWNSVYLGNHDWPRMVSRFGDDGLYRIESAKMLATMLFTLRGTPYVYQGDEIGMTNFPFERESQIRDVSAKNFVERKREQGMAMEDILELVSHRGRDNARTPMQWSGDEHAGFTDGEPWMPVNPNYDAVNVADATAREDSIWNYYRELIRFRESTPVAIYGDYELLLPDDPDVYAYLRTLGDDRLLAVLNFSEATPTFSLPQSVEYEDAECVLHNYAVDAEGPRSFEMRPYEARVYELD</sequence>
<dbReference type="FunFam" id="3.20.20.80:FF:000064">
    <property type="entry name" value="Oligo-1,6-glucosidase"/>
    <property type="match status" value="2"/>
</dbReference>
<dbReference type="SMART" id="SM00642">
    <property type="entry name" value="Aamy"/>
    <property type="match status" value="1"/>
</dbReference>
<dbReference type="GO" id="GO:0016052">
    <property type="term" value="P:carbohydrate catabolic process"/>
    <property type="evidence" value="ECO:0007669"/>
    <property type="project" value="UniProtKB-ARBA"/>
</dbReference>
<protein>
    <submittedName>
        <fullName evidence="6">Alpha-glucosidase</fullName>
    </submittedName>
</protein>
<evidence type="ECO:0000259" key="5">
    <source>
        <dbReference type="SMART" id="SM00642"/>
    </source>
</evidence>
<name>A0ABD5PX55_9EURY</name>
<dbReference type="InterPro" id="IPR013780">
    <property type="entry name" value="Glyco_hydro_b"/>
</dbReference>
<keyword evidence="7" id="KW-1185">Reference proteome</keyword>
<dbReference type="FunFam" id="2.60.40.1180:FF:000007">
    <property type="entry name" value="Sucrose isomerase"/>
    <property type="match status" value="1"/>
</dbReference>
<evidence type="ECO:0000313" key="6">
    <source>
        <dbReference type="EMBL" id="MFC4823100.1"/>
    </source>
</evidence>
<accession>A0ABD5PX55</accession>
<evidence type="ECO:0000256" key="4">
    <source>
        <dbReference type="SAM" id="MobiDB-lite"/>
    </source>
</evidence>
<feature type="compositionally biased region" description="Polar residues" evidence="4">
    <location>
        <begin position="1"/>
        <end position="10"/>
    </location>
</feature>
<evidence type="ECO:0000313" key="7">
    <source>
        <dbReference type="Proteomes" id="UP001595945"/>
    </source>
</evidence>
<dbReference type="GO" id="GO:0004553">
    <property type="term" value="F:hydrolase activity, hydrolyzing O-glycosyl compounds"/>
    <property type="evidence" value="ECO:0007669"/>
    <property type="project" value="UniProtKB-ARBA"/>
</dbReference>
<dbReference type="InterPro" id="IPR045857">
    <property type="entry name" value="O16G_dom_2"/>
</dbReference>
<dbReference type="SUPFAM" id="SSF51011">
    <property type="entry name" value="Glycosyl hydrolase domain"/>
    <property type="match status" value="1"/>
</dbReference>
<gene>
    <name evidence="6" type="ORF">ACFO9K_02370</name>
</gene>
<dbReference type="FunFam" id="3.90.400.10:FF:000002">
    <property type="entry name" value="Sucrose isomerase"/>
    <property type="match status" value="1"/>
</dbReference>
<dbReference type="InterPro" id="IPR017853">
    <property type="entry name" value="GH"/>
</dbReference>
<keyword evidence="3" id="KW-0326">Glycosidase</keyword>
<reference evidence="6 7" key="1">
    <citation type="journal article" date="2019" name="Int. J. Syst. Evol. Microbiol.">
        <title>The Global Catalogue of Microorganisms (GCM) 10K type strain sequencing project: providing services to taxonomists for standard genome sequencing and annotation.</title>
        <authorList>
            <consortium name="The Broad Institute Genomics Platform"/>
            <consortium name="The Broad Institute Genome Sequencing Center for Infectious Disease"/>
            <person name="Wu L."/>
            <person name="Ma J."/>
        </authorList>
    </citation>
    <scope>NUCLEOTIDE SEQUENCE [LARGE SCALE GENOMIC DNA]</scope>
    <source>
        <strain evidence="6 7">XZYJ18</strain>
    </source>
</reference>
<dbReference type="Proteomes" id="UP001595945">
    <property type="component" value="Unassembled WGS sequence"/>
</dbReference>
<comment type="caution">
    <text evidence="6">The sequence shown here is derived from an EMBL/GenBank/DDBJ whole genome shotgun (WGS) entry which is preliminary data.</text>
</comment>
<dbReference type="Pfam" id="PF16657">
    <property type="entry name" value="Malt_amylase_C"/>
    <property type="match status" value="1"/>
</dbReference>
<comment type="similarity">
    <text evidence="1">Belongs to the glycosyl hydrolase 13 family.</text>
</comment>
<feature type="region of interest" description="Disordered" evidence="4">
    <location>
        <begin position="1"/>
        <end position="21"/>
    </location>
</feature>
<dbReference type="GeneID" id="73045856"/>
<dbReference type="PANTHER" id="PTHR10357">
    <property type="entry name" value="ALPHA-AMYLASE FAMILY MEMBER"/>
    <property type="match status" value="1"/>
</dbReference>
<organism evidence="6 7">
    <name type="scientific">Halorussus aquaticus</name>
    <dbReference type="NCBI Taxonomy" id="2953748"/>
    <lineage>
        <taxon>Archaea</taxon>
        <taxon>Methanobacteriati</taxon>
        <taxon>Methanobacteriota</taxon>
        <taxon>Stenosarchaea group</taxon>
        <taxon>Halobacteria</taxon>
        <taxon>Halobacteriales</taxon>
        <taxon>Haladaptataceae</taxon>
        <taxon>Halorussus</taxon>
    </lineage>
</organism>
<dbReference type="PANTHER" id="PTHR10357:SF184">
    <property type="entry name" value="OLIGO-1,6-GLUCOSIDASE 1"/>
    <property type="match status" value="1"/>
</dbReference>
<dbReference type="SUPFAM" id="SSF51445">
    <property type="entry name" value="(Trans)glycosidases"/>
    <property type="match status" value="1"/>
</dbReference>
<dbReference type="CDD" id="cd11333">
    <property type="entry name" value="AmyAc_SI_OligoGlu_DGase"/>
    <property type="match status" value="1"/>
</dbReference>
<keyword evidence="2" id="KW-0378">Hydrolase</keyword>
<dbReference type="AlphaFoldDB" id="A0ABD5PX55"/>
<feature type="domain" description="Glycosyl hydrolase family 13 catalytic" evidence="5">
    <location>
        <begin position="39"/>
        <end position="449"/>
    </location>
</feature>
<dbReference type="EMBL" id="JBHSHT010000001">
    <property type="protein sequence ID" value="MFC4823100.1"/>
    <property type="molecule type" value="Genomic_DNA"/>
</dbReference>
<dbReference type="InterPro" id="IPR006047">
    <property type="entry name" value="GH13_cat_dom"/>
</dbReference>
<evidence type="ECO:0000256" key="1">
    <source>
        <dbReference type="ARBA" id="ARBA00008061"/>
    </source>
</evidence>